<proteinExistence type="predicted"/>
<reference evidence="2" key="1">
    <citation type="journal article" date="2019" name="Int. J. Syst. Evol. Microbiol.">
        <title>The Global Catalogue of Microorganisms (GCM) 10K type strain sequencing project: providing services to taxonomists for standard genome sequencing and annotation.</title>
        <authorList>
            <consortium name="The Broad Institute Genomics Platform"/>
            <consortium name="The Broad Institute Genome Sequencing Center for Infectious Disease"/>
            <person name="Wu L."/>
            <person name="Ma J."/>
        </authorList>
    </citation>
    <scope>NUCLEOTIDE SEQUENCE [LARGE SCALE GENOMIC DNA]</scope>
    <source>
        <strain evidence="2">CCUG 38813</strain>
    </source>
</reference>
<gene>
    <name evidence="1" type="ORF">ACFPOU_17115</name>
</gene>
<name>A0ABW0PJM4_9BURK</name>
<comment type="caution">
    <text evidence="1">The sequence shown here is derived from an EMBL/GenBank/DDBJ whole genome shotgun (WGS) entry which is preliminary data.</text>
</comment>
<organism evidence="1 2">
    <name type="scientific">Massilia jejuensis</name>
    <dbReference type="NCBI Taxonomy" id="648894"/>
    <lineage>
        <taxon>Bacteria</taxon>
        <taxon>Pseudomonadati</taxon>
        <taxon>Pseudomonadota</taxon>
        <taxon>Betaproteobacteria</taxon>
        <taxon>Burkholderiales</taxon>
        <taxon>Oxalobacteraceae</taxon>
        <taxon>Telluria group</taxon>
        <taxon>Massilia</taxon>
    </lineage>
</organism>
<evidence type="ECO:0000313" key="2">
    <source>
        <dbReference type="Proteomes" id="UP001596031"/>
    </source>
</evidence>
<dbReference type="EMBL" id="JBHSMS010000055">
    <property type="protein sequence ID" value="MFC5512826.1"/>
    <property type="molecule type" value="Genomic_DNA"/>
</dbReference>
<protein>
    <submittedName>
        <fullName evidence="1">Uncharacterized protein</fullName>
    </submittedName>
</protein>
<dbReference type="Proteomes" id="UP001596031">
    <property type="component" value="Unassembled WGS sequence"/>
</dbReference>
<keyword evidence="2" id="KW-1185">Reference proteome</keyword>
<dbReference type="RefSeq" id="WP_379723840.1">
    <property type="nucleotide sequence ID" value="NZ_JBHSMS010000055.1"/>
</dbReference>
<accession>A0ABW0PJM4</accession>
<evidence type="ECO:0000313" key="1">
    <source>
        <dbReference type="EMBL" id="MFC5512826.1"/>
    </source>
</evidence>
<sequence length="225" mass="23844">MADRQTASSLPSPAPAAGRYMIGNWSHILTDGGASTELRIVFDLVAQRLVAMQLQTERGFVDAGRRELADVQDSLLTANANVLESPVAEGFELAADMPEWSVPERRNAALTQFEREIAFCKVQHGQLIETLVFELEAASDEVADEFRWDVVDSAKGNLGSAAANASTDDAVDQEAAIANAEAWIADRISNGSLADIVAASIALSSANETQSAVFELLGAPAPEAA</sequence>